<evidence type="ECO:0000256" key="2">
    <source>
        <dbReference type="ARBA" id="ARBA00022448"/>
    </source>
</evidence>
<dbReference type="InterPro" id="IPR027417">
    <property type="entry name" value="P-loop_NTPase"/>
</dbReference>
<gene>
    <name evidence="10" type="ORF">H8718_14340</name>
</gene>
<dbReference type="FunFam" id="3.40.50.300:FF:000127">
    <property type="entry name" value="Ribose import ATP-binding protein RbsA"/>
    <property type="match status" value="1"/>
</dbReference>
<keyword evidence="7" id="KW-1278">Translocase</keyword>
<evidence type="ECO:0000313" key="11">
    <source>
        <dbReference type="Proteomes" id="UP000655830"/>
    </source>
</evidence>
<keyword evidence="11" id="KW-1185">Reference proteome</keyword>
<dbReference type="GO" id="GO:0016887">
    <property type="term" value="F:ATP hydrolysis activity"/>
    <property type="evidence" value="ECO:0007669"/>
    <property type="project" value="InterPro"/>
</dbReference>
<dbReference type="Pfam" id="PF00005">
    <property type="entry name" value="ABC_tran"/>
    <property type="match status" value="2"/>
</dbReference>
<sequence length="517" mass="57360">MSNYLLQMNNVTKVYDNGVVANKGINFSLKEGEIHALVGENGAGKSTLMKMLFGMEKPTEGKILLRGKEMHFSSSKDAIASGIGMVHQHFMLVESFTVAQNIMLGMEPKKGLFVDEKKAIEFTNALSEKYNLKVDATAKVSDISVGMKQKIEILKALARGAKILILDEPTAVLTPQETDLLFEELINLKEQGHTIVFISHKLREVKAISDRITVMRAGKWEGVFDTNTVSEMEISNKIVGRDVVIKYDKKPMKLGPAKMKVKGLHYQGESEVPVLKDINFNVRGGCILGIAGVEGNGQAELIEILTRQKNIEGGSVEINGQNIKDLTVKKLRDTGFGYIPEDRLRQGTAKEGSIKDNYVSNIYDHKKFYKGIFFNHKEAIRLAEKAIADYKVRCFGYSQKIAMLSGGNMQKVVVARECDINPEVLIAEQPTRGVDIGAAQIIHEKLIELRDAGCAVLLMSADLNELMELSDSLLVMYNGEITAYFEDTKDVTEHELGLCMLGINKHDQTRIRGALSE</sequence>
<dbReference type="GO" id="GO:0005886">
    <property type="term" value="C:plasma membrane"/>
    <property type="evidence" value="ECO:0007669"/>
    <property type="project" value="UniProtKB-SubCell"/>
</dbReference>
<comment type="subcellular location">
    <subcellularLocation>
        <location evidence="1">Cell membrane</location>
        <topology evidence="1">Peripheral membrane protein</topology>
    </subcellularLocation>
</comment>
<name>A0A926EM99_9FIRM</name>
<dbReference type="PANTHER" id="PTHR43790">
    <property type="entry name" value="CARBOHYDRATE TRANSPORT ATP-BINDING PROTEIN MG119-RELATED"/>
    <property type="match status" value="1"/>
</dbReference>
<dbReference type="PROSITE" id="PS00211">
    <property type="entry name" value="ABC_TRANSPORTER_1"/>
    <property type="match status" value="1"/>
</dbReference>
<dbReference type="RefSeq" id="WP_177671330.1">
    <property type="nucleotide sequence ID" value="NZ_JACRSY010000026.1"/>
</dbReference>
<dbReference type="CDD" id="cd03216">
    <property type="entry name" value="ABC_Carb_Monos_I"/>
    <property type="match status" value="1"/>
</dbReference>
<organism evidence="10 11">
    <name type="scientific">Zhenhengia yiwuensis</name>
    <dbReference type="NCBI Taxonomy" id="2763666"/>
    <lineage>
        <taxon>Bacteria</taxon>
        <taxon>Bacillati</taxon>
        <taxon>Bacillota</taxon>
        <taxon>Clostridia</taxon>
        <taxon>Lachnospirales</taxon>
        <taxon>Lachnospiraceae</taxon>
        <taxon>Zhenhengia</taxon>
    </lineage>
</organism>
<evidence type="ECO:0000256" key="7">
    <source>
        <dbReference type="ARBA" id="ARBA00022967"/>
    </source>
</evidence>
<dbReference type="GO" id="GO:0005524">
    <property type="term" value="F:ATP binding"/>
    <property type="evidence" value="ECO:0007669"/>
    <property type="project" value="UniProtKB-KW"/>
</dbReference>
<accession>A0A926EM99</accession>
<evidence type="ECO:0000256" key="8">
    <source>
        <dbReference type="ARBA" id="ARBA00023136"/>
    </source>
</evidence>
<reference evidence="10" key="1">
    <citation type="submission" date="2020-08" db="EMBL/GenBank/DDBJ databases">
        <title>Genome public.</title>
        <authorList>
            <person name="Liu C."/>
            <person name="Sun Q."/>
        </authorList>
    </citation>
    <scope>NUCLEOTIDE SEQUENCE</scope>
    <source>
        <strain evidence="10">NSJ-12</strain>
    </source>
</reference>
<evidence type="ECO:0000259" key="9">
    <source>
        <dbReference type="PROSITE" id="PS50893"/>
    </source>
</evidence>
<keyword evidence="8" id="KW-0472">Membrane</keyword>
<feature type="domain" description="ABC transporter" evidence="9">
    <location>
        <begin position="259"/>
        <end position="503"/>
    </location>
</feature>
<dbReference type="InterPro" id="IPR003593">
    <property type="entry name" value="AAA+_ATPase"/>
</dbReference>
<evidence type="ECO:0000256" key="3">
    <source>
        <dbReference type="ARBA" id="ARBA00022475"/>
    </source>
</evidence>
<feature type="domain" description="ABC transporter" evidence="9">
    <location>
        <begin position="6"/>
        <end position="242"/>
    </location>
</feature>
<evidence type="ECO:0000313" key="10">
    <source>
        <dbReference type="EMBL" id="MBC8580697.1"/>
    </source>
</evidence>
<dbReference type="PANTHER" id="PTHR43790:SF4">
    <property type="entry name" value="GUANOSINE IMPORT ATP-BINDING PROTEIN NUPO"/>
    <property type="match status" value="1"/>
</dbReference>
<keyword evidence="3" id="KW-1003">Cell membrane</keyword>
<dbReference type="AlphaFoldDB" id="A0A926EM99"/>
<dbReference type="EMBL" id="JACRSY010000026">
    <property type="protein sequence ID" value="MBC8580697.1"/>
    <property type="molecule type" value="Genomic_DNA"/>
</dbReference>
<dbReference type="CDD" id="cd03215">
    <property type="entry name" value="ABC_Carb_Monos_II"/>
    <property type="match status" value="1"/>
</dbReference>
<dbReference type="SUPFAM" id="SSF52540">
    <property type="entry name" value="P-loop containing nucleoside triphosphate hydrolases"/>
    <property type="match status" value="2"/>
</dbReference>
<protein>
    <submittedName>
        <fullName evidence="10">ABC transporter ATP-binding protein</fullName>
    </submittedName>
</protein>
<keyword evidence="2" id="KW-0813">Transport</keyword>
<dbReference type="Gene3D" id="3.40.50.300">
    <property type="entry name" value="P-loop containing nucleotide triphosphate hydrolases"/>
    <property type="match status" value="2"/>
</dbReference>
<proteinExistence type="predicted"/>
<dbReference type="InterPro" id="IPR050107">
    <property type="entry name" value="ABC_carbohydrate_import_ATPase"/>
</dbReference>
<comment type="caution">
    <text evidence="10">The sequence shown here is derived from an EMBL/GenBank/DDBJ whole genome shotgun (WGS) entry which is preliminary data.</text>
</comment>
<evidence type="ECO:0000256" key="5">
    <source>
        <dbReference type="ARBA" id="ARBA00022741"/>
    </source>
</evidence>
<evidence type="ECO:0000256" key="6">
    <source>
        <dbReference type="ARBA" id="ARBA00022840"/>
    </source>
</evidence>
<keyword evidence="6 10" id="KW-0067">ATP-binding</keyword>
<evidence type="ECO:0000256" key="1">
    <source>
        <dbReference type="ARBA" id="ARBA00004202"/>
    </source>
</evidence>
<dbReference type="InterPro" id="IPR003439">
    <property type="entry name" value="ABC_transporter-like_ATP-bd"/>
</dbReference>
<keyword evidence="4" id="KW-0677">Repeat</keyword>
<dbReference type="Proteomes" id="UP000655830">
    <property type="component" value="Unassembled WGS sequence"/>
</dbReference>
<dbReference type="SMART" id="SM00382">
    <property type="entry name" value="AAA"/>
    <property type="match status" value="1"/>
</dbReference>
<evidence type="ECO:0000256" key="4">
    <source>
        <dbReference type="ARBA" id="ARBA00022737"/>
    </source>
</evidence>
<dbReference type="PROSITE" id="PS50893">
    <property type="entry name" value="ABC_TRANSPORTER_2"/>
    <property type="match status" value="2"/>
</dbReference>
<dbReference type="InterPro" id="IPR017871">
    <property type="entry name" value="ABC_transporter-like_CS"/>
</dbReference>
<keyword evidence="5" id="KW-0547">Nucleotide-binding</keyword>